<dbReference type="RefSeq" id="WP_158224377.1">
    <property type="nucleotide sequence ID" value="NZ_CP091196.1"/>
</dbReference>
<name>A0ABY4NXZ3_9PSEU</name>
<evidence type="ECO:0000313" key="1">
    <source>
        <dbReference type="EMBL" id="UQS24944.1"/>
    </source>
</evidence>
<evidence type="ECO:0000313" key="2">
    <source>
        <dbReference type="Proteomes" id="UP000830158"/>
    </source>
</evidence>
<protein>
    <submittedName>
        <fullName evidence="1">Uncharacterized protein</fullName>
    </submittedName>
</protein>
<keyword evidence="2" id="KW-1185">Reference proteome</keyword>
<reference evidence="1" key="1">
    <citation type="submission" date="2022-01" db="EMBL/GenBank/DDBJ databases">
        <title>PSI-footprinting approach for the identification of protein synthesis inhibitor producers.</title>
        <authorList>
            <person name="Handel F."/>
            <person name="Kulik A."/>
            <person name="Wex K.W."/>
            <person name="Berscheid A."/>
            <person name="Saur J.S."/>
            <person name="Winkler A."/>
            <person name="Wibberg D."/>
            <person name="Kalinowski J."/>
            <person name="Broetz-Oesterhelt H."/>
            <person name="Mast Y."/>
        </authorList>
    </citation>
    <scope>NUCLEOTIDE SEQUENCE</scope>
    <source>
        <strain evidence="1">KNN 49.3e</strain>
    </source>
</reference>
<proteinExistence type="predicted"/>
<sequence>MTPPPPAEGLPTHLGIELVGASAGRTTQVWDATVTAGGAGARSPISAAPSC</sequence>
<dbReference type="EMBL" id="CP091196">
    <property type="protein sequence ID" value="UQS24944.1"/>
    <property type="molecule type" value="Genomic_DNA"/>
</dbReference>
<dbReference type="Proteomes" id="UP000830158">
    <property type="component" value="Chromosome"/>
</dbReference>
<gene>
    <name evidence="1" type="ORF">L1857_20065</name>
</gene>
<accession>A0ABY4NXZ3</accession>
<organism evidence="1 2">
    <name type="scientific">Amycolatopsis thermalba</name>
    <dbReference type="NCBI Taxonomy" id="944492"/>
    <lineage>
        <taxon>Bacteria</taxon>
        <taxon>Bacillati</taxon>
        <taxon>Actinomycetota</taxon>
        <taxon>Actinomycetes</taxon>
        <taxon>Pseudonocardiales</taxon>
        <taxon>Pseudonocardiaceae</taxon>
        <taxon>Amycolatopsis</taxon>
    </lineage>
</organism>